<dbReference type="PANTHER" id="PTHR24379:SF121">
    <property type="entry name" value="C2H2-TYPE DOMAIN-CONTAINING PROTEIN"/>
    <property type="match status" value="1"/>
</dbReference>
<dbReference type="InterPro" id="IPR013087">
    <property type="entry name" value="Znf_C2H2_type"/>
</dbReference>
<dbReference type="PANTHER" id="PTHR24379">
    <property type="entry name" value="KRAB AND ZINC FINGER DOMAIN-CONTAINING"/>
    <property type="match status" value="1"/>
</dbReference>
<sequence>MDYELSSIIKQEKQEFVEDKNDNYLPLRFDIKIKVENETILDDWCLQNVSSTNDYETISYLKLKEECEQSCVICNENFTDSFSLYKHNLIHLKVPLIQRKLFMCDACPAFYKKKKDLQNHILLTHQFKRLYYGDELITKSLHKCQICEKTFAYKSWFDHIKNVHGQLKLKCEKCNLIFKCERYLKRHILYTHEGVKPSWRYHKVKSANIKSYIQCETCPARFTNKNSLTTHIRNCHSEKKFQCKICKSILKSKSYLLTHINRVHYDDGKLHSCDVCGKIFKSPRYVRVHIKNAHSSQKKYKKKKT</sequence>
<dbReference type="Proteomes" id="UP001652626">
    <property type="component" value="Chromosome 29"/>
</dbReference>
<dbReference type="InterPro" id="IPR036236">
    <property type="entry name" value="Znf_C2H2_sf"/>
</dbReference>
<reference evidence="8" key="1">
    <citation type="submission" date="2025-08" db="UniProtKB">
        <authorList>
            <consortium name="RefSeq"/>
        </authorList>
    </citation>
    <scope>IDENTIFICATION</scope>
    <source>
        <tissue evidence="8">Whole body</tissue>
    </source>
</reference>
<feature type="domain" description="C2H2-type" evidence="6">
    <location>
        <begin position="102"/>
        <end position="130"/>
    </location>
</feature>
<gene>
    <name evidence="8" type="primary">LOC113403267</name>
</gene>
<name>A0A8B8IQY8_VANTA</name>
<evidence type="ECO:0000313" key="7">
    <source>
        <dbReference type="Proteomes" id="UP001652626"/>
    </source>
</evidence>
<dbReference type="GO" id="GO:0008270">
    <property type="term" value="F:zinc ion binding"/>
    <property type="evidence" value="ECO:0007669"/>
    <property type="project" value="UniProtKB-KW"/>
</dbReference>
<dbReference type="Gene3D" id="3.30.160.60">
    <property type="entry name" value="Classic Zinc Finger"/>
    <property type="match status" value="4"/>
</dbReference>
<dbReference type="PROSITE" id="PS00028">
    <property type="entry name" value="ZINC_FINGER_C2H2_1"/>
    <property type="match status" value="6"/>
</dbReference>
<feature type="domain" description="C2H2-type" evidence="6">
    <location>
        <begin position="169"/>
        <end position="197"/>
    </location>
</feature>
<organism evidence="7 8">
    <name type="scientific">Vanessa tameamea</name>
    <name type="common">Kamehameha butterfly</name>
    <dbReference type="NCBI Taxonomy" id="334116"/>
    <lineage>
        <taxon>Eukaryota</taxon>
        <taxon>Metazoa</taxon>
        <taxon>Ecdysozoa</taxon>
        <taxon>Arthropoda</taxon>
        <taxon>Hexapoda</taxon>
        <taxon>Insecta</taxon>
        <taxon>Pterygota</taxon>
        <taxon>Neoptera</taxon>
        <taxon>Endopterygota</taxon>
        <taxon>Lepidoptera</taxon>
        <taxon>Glossata</taxon>
        <taxon>Ditrysia</taxon>
        <taxon>Papilionoidea</taxon>
        <taxon>Nymphalidae</taxon>
        <taxon>Nymphalinae</taxon>
        <taxon>Vanessa</taxon>
    </lineage>
</organism>
<keyword evidence="7" id="KW-1185">Reference proteome</keyword>
<dbReference type="GeneID" id="113403267"/>
<evidence type="ECO:0000256" key="4">
    <source>
        <dbReference type="ARBA" id="ARBA00022833"/>
    </source>
</evidence>
<keyword evidence="2" id="KW-0677">Repeat</keyword>
<keyword evidence="1" id="KW-0479">Metal-binding</keyword>
<dbReference type="SUPFAM" id="SSF57667">
    <property type="entry name" value="beta-beta-alpha zinc fingers"/>
    <property type="match status" value="3"/>
</dbReference>
<dbReference type="OMA" id="NIHECEI"/>
<evidence type="ECO:0000313" key="8">
    <source>
        <dbReference type="RefSeq" id="XP_026499535.2"/>
    </source>
</evidence>
<feature type="domain" description="C2H2-type" evidence="6">
    <location>
        <begin position="241"/>
        <end position="269"/>
    </location>
</feature>
<dbReference type="Pfam" id="PF12874">
    <property type="entry name" value="zf-met"/>
    <property type="match status" value="1"/>
</dbReference>
<protein>
    <submittedName>
        <fullName evidence="8">Zinc finger protein 28-like</fullName>
    </submittedName>
</protein>
<dbReference type="OrthoDB" id="428658at2759"/>
<dbReference type="AlphaFoldDB" id="A0A8B8IQY8"/>
<proteinExistence type="predicted"/>
<evidence type="ECO:0000256" key="3">
    <source>
        <dbReference type="ARBA" id="ARBA00022771"/>
    </source>
</evidence>
<keyword evidence="4" id="KW-0862">Zinc</keyword>
<evidence type="ECO:0000256" key="1">
    <source>
        <dbReference type="ARBA" id="ARBA00022723"/>
    </source>
</evidence>
<evidence type="ECO:0000256" key="2">
    <source>
        <dbReference type="ARBA" id="ARBA00022737"/>
    </source>
</evidence>
<keyword evidence="3 5" id="KW-0863">Zinc-finger</keyword>
<evidence type="ECO:0000259" key="6">
    <source>
        <dbReference type="PROSITE" id="PS50157"/>
    </source>
</evidence>
<evidence type="ECO:0000256" key="5">
    <source>
        <dbReference type="PROSITE-ProRule" id="PRU00042"/>
    </source>
</evidence>
<feature type="domain" description="C2H2-type" evidence="6">
    <location>
        <begin position="271"/>
        <end position="299"/>
    </location>
</feature>
<dbReference type="Pfam" id="PF00096">
    <property type="entry name" value="zf-C2H2"/>
    <property type="match status" value="2"/>
</dbReference>
<dbReference type="PROSITE" id="PS50157">
    <property type="entry name" value="ZINC_FINGER_C2H2_2"/>
    <property type="match status" value="5"/>
</dbReference>
<dbReference type="RefSeq" id="XP_026499535.2">
    <property type="nucleotide sequence ID" value="XM_026643750.2"/>
</dbReference>
<dbReference type="SMART" id="SM00355">
    <property type="entry name" value="ZnF_C2H2"/>
    <property type="match status" value="7"/>
</dbReference>
<accession>A0A8B8IQY8</accession>
<feature type="domain" description="C2H2-type" evidence="6">
    <location>
        <begin position="213"/>
        <end position="241"/>
    </location>
</feature>